<dbReference type="Proteomes" id="UP000178912">
    <property type="component" value="Unassembled WGS sequence"/>
</dbReference>
<dbReference type="AlphaFoldDB" id="A0A1E1KZX1"/>
<evidence type="ECO:0000313" key="1">
    <source>
        <dbReference type="EMBL" id="CZT03802.1"/>
    </source>
</evidence>
<sequence length="108" mass="11934">MGQRPGRRIVQENSFSIDSSPAVASEGFRKLKMTCKLALAKRQLYYGISRHLLCPSSAICFYDAAWKYPGEKQTLQIEISANSQISLDILAGAKSLEEIPTAVRMQGP</sequence>
<dbReference type="EMBL" id="FJUX01000064">
    <property type="protein sequence ID" value="CZT03802.1"/>
    <property type="molecule type" value="Genomic_DNA"/>
</dbReference>
<protein>
    <submittedName>
        <fullName evidence="1">Uncharacterized protein</fullName>
    </submittedName>
</protein>
<dbReference type="OrthoDB" id="674604at2759"/>
<accession>A0A1E1KZX1</accession>
<gene>
    <name evidence="1" type="ORF">RAG0_10442</name>
</gene>
<reference evidence="2" key="1">
    <citation type="submission" date="2016-03" db="EMBL/GenBank/DDBJ databases">
        <authorList>
            <person name="Guldener U."/>
        </authorList>
    </citation>
    <scope>NUCLEOTIDE SEQUENCE [LARGE SCALE GENOMIC DNA]</scope>
    <source>
        <strain evidence="2">04CH-RAC-A.6.1</strain>
    </source>
</reference>
<name>A0A1E1KZX1_9HELO</name>
<keyword evidence="2" id="KW-1185">Reference proteome</keyword>
<organism evidence="1 2">
    <name type="scientific">Rhynchosporium agropyri</name>
    <dbReference type="NCBI Taxonomy" id="914238"/>
    <lineage>
        <taxon>Eukaryota</taxon>
        <taxon>Fungi</taxon>
        <taxon>Dikarya</taxon>
        <taxon>Ascomycota</taxon>
        <taxon>Pezizomycotina</taxon>
        <taxon>Leotiomycetes</taxon>
        <taxon>Helotiales</taxon>
        <taxon>Ploettnerulaceae</taxon>
        <taxon>Rhynchosporium</taxon>
    </lineage>
</organism>
<evidence type="ECO:0000313" key="2">
    <source>
        <dbReference type="Proteomes" id="UP000178912"/>
    </source>
</evidence>
<proteinExistence type="predicted"/>